<reference evidence="2 3" key="1">
    <citation type="submission" date="2016-11" db="EMBL/GenBank/DDBJ databases">
        <authorList>
            <person name="Jaros S."/>
            <person name="Januszkiewicz K."/>
            <person name="Wedrychowicz H."/>
        </authorList>
    </citation>
    <scope>NUCLEOTIDE SEQUENCE [LARGE SCALE GENOMIC DNA]</scope>
    <source>
        <strain evidence="2 3">DSM 14916</strain>
    </source>
</reference>
<feature type="compositionally biased region" description="Pro residues" evidence="1">
    <location>
        <begin position="183"/>
        <end position="203"/>
    </location>
</feature>
<name>A0A1M6L9Q8_9PROT</name>
<gene>
    <name evidence="2" type="ORF">SAMN02745194_03094</name>
</gene>
<dbReference type="STRING" id="198092.SAMN02745194_03094"/>
<dbReference type="AlphaFoldDB" id="A0A1M6L9Q8"/>
<evidence type="ECO:0000313" key="3">
    <source>
        <dbReference type="Proteomes" id="UP000184387"/>
    </source>
</evidence>
<feature type="compositionally biased region" description="Low complexity" evidence="1">
    <location>
        <begin position="97"/>
        <end position="119"/>
    </location>
</feature>
<protein>
    <submittedName>
        <fullName evidence="2">Uncharacterized protein</fullName>
    </submittedName>
</protein>
<proteinExistence type="predicted"/>
<feature type="compositionally biased region" description="Low complexity" evidence="1">
    <location>
        <begin position="154"/>
        <end position="164"/>
    </location>
</feature>
<dbReference type="EMBL" id="FQZF01000018">
    <property type="protein sequence ID" value="SHJ67893.1"/>
    <property type="molecule type" value="Genomic_DNA"/>
</dbReference>
<evidence type="ECO:0000313" key="2">
    <source>
        <dbReference type="EMBL" id="SHJ67893.1"/>
    </source>
</evidence>
<accession>A0A1M6L9Q8</accession>
<keyword evidence="3" id="KW-1185">Reference proteome</keyword>
<dbReference type="Proteomes" id="UP000184387">
    <property type="component" value="Unassembled WGS sequence"/>
</dbReference>
<evidence type="ECO:0000256" key="1">
    <source>
        <dbReference type="SAM" id="MobiDB-lite"/>
    </source>
</evidence>
<organism evidence="2 3">
    <name type="scientific">Muricoccus roseus</name>
    <dbReference type="NCBI Taxonomy" id="198092"/>
    <lineage>
        <taxon>Bacteria</taxon>
        <taxon>Pseudomonadati</taxon>
        <taxon>Pseudomonadota</taxon>
        <taxon>Alphaproteobacteria</taxon>
        <taxon>Acetobacterales</taxon>
        <taxon>Roseomonadaceae</taxon>
        <taxon>Muricoccus</taxon>
    </lineage>
</organism>
<feature type="compositionally biased region" description="Pro residues" evidence="1">
    <location>
        <begin position="138"/>
        <end position="153"/>
    </location>
</feature>
<sequence>MREQAMPSRPVSVRYREARERRGVRQAGPAVRWAAFAVWLPLGLALGGCVGSPAEGPFEFYRQITGEALEGRPLPPGMEERSPNLGTVPQRPDRGPASSRAELSSLLAANRAAAANPLPSGAPVPERPATEGGAVVPAAPPAPPRLAPAPPVGAGPATLLLPGTEAPRMDETAPEAPPAEMAAPPPPDLAAPPSFPPIAPRGL</sequence>
<feature type="region of interest" description="Disordered" evidence="1">
    <location>
        <begin position="69"/>
        <end position="203"/>
    </location>
</feature>